<evidence type="ECO:0008006" key="4">
    <source>
        <dbReference type="Google" id="ProtNLM"/>
    </source>
</evidence>
<dbReference type="EMBL" id="BSST01000001">
    <property type="protein sequence ID" value="GLX80026.1"/>
    <property type="molecule type" value="Genomic_DNA"/>
</dbReference>
<name>A0ABQ6GZK0_9GAMM</name>
<feature type="signal peptide" evidence="1">
    <location>
        <begin position="1"/>
        <end position="23"/>
    </location>
</feature>
<keyword evidence="3" id="KW-1185">Reference proteome</keyword>
<proteinExistence type="predicted"/>
<evidence type="ECO:0000313" key="3">
    <source>
        <dbReference type="Proteomes" id="UP001157186"/>
    </source>
</evidence>
<keyword evidence="1" id="KW-0732">Signal</keyword>
<dbReference type="NCBIfam" id="NF038116">
    <property type="entry name" value="Sden1266_dom"/>
    <property type="match status" value="1"/>
</dbReference>
<protein>
    <recommendedName>
        <fullName evidence="4">GlyGly-CTERM sorting domain-containing protein</fullName>
    </recommendedName>
</protein>
<evidence type="ECO:0000256" key="1">
    <source>
        <dbReference type="SAM" id="SignalP"/>
    </source>
</evidence>
<evidence type="ECO:0000313" key="2">
    <source>
        <dbReference type="EMBL" id="GLX80026.1"/>
    </source>
</evidence>
<organism evidence="2 3">
    <name type="scientific">Thalassotalea insulae</name>
    <dbReference type="NCBI Taxonomy" id="2056778"/>
    <lineage>
        <taxon>Bacteria</taxon>
        <taxon>Pseudomonadati</taxon>
        <taxon>Pseudomonadota</taxon>
        <taxon>Gammaproteobacteria</taxon>
        <taxon>Alteromonadales</taxon>
        <taxon>Colwelliaceae</taxon>
        <taxon>Thalassotalea</taxon>
    </lineage>
</organism>
<gene>
    <name evidence="2" type="ORF">tinsulaeT_33660</name>
</gene>
<dbReference type="Proteomes" id="UP001157186">
    <property type="component" value="Unassembled WGS sequence"/>
</dbReference>
<comment type="caution">
    <text evidence="2">The sequence shown here is derived from an EMBL/GenBank/DDBJ whole genome shotgun (WGS) entry which is preliminary data.</text>
</comment>
<dbReference type="RefSeq" id="WP_284245984.1">
    <property type="nucleotide sequence ID" value="NZ_BSST01000001.1"/>
</dbReference>
<feature type="chain" id="PRO_5047439972" description="GlyGly-CTERM sorting domain-containing protein" evidence="1">
    <location>
        <begin position="24"/>
        <end position="260"/>
    </location>
</feature>
<reference evidence="2 3" key="1">
    <citation type="submission" date="2023-03" db="EMBL/GenBank/DDBJ databases">
        <title>Draft genome sequence of Thalassotalea insulae KCTC 62186T.</title>
        <authorList>
            <person name="Sawabe T."/>
        </authorList>
    </citation>
    <scope>NUCLEOTIDE SEQUENCE [LARGE SCALE GENOMIC DNA]</scope>
    <source>
        <strain evidence="2 3">KCTC 62186</strain>
    </source>
</reference>
<accession>A0ABQ6GZK0</accession>
<sequence length="260" mass="29572">MTHKLTMTTFLITTLFTSAQVNADNLSLGGVKNQWQQSQALEQLKTLTPADDNLDQFKGKTREQVATLKATLTSKLTSAVNSKTSSQTAMARTNLYHNEFNIYQGYAQLIEDYDGDSFYRTFSVTFDADVYSHDIINEARVYAELYLSEDGGDWVHYYTTDNFTIYGESEDDEYEVYTTLDQGYVPNHYDVLIDLYEVGYSDIVATYSSNDSNDLYALPLESSDYDPEYVEPHSNSHSHGGSYSWLMIALLSICLTRKFK</sequence>